<feature type="compositionally biased region" description="Polar residues" evidence="1">
    <location>
        <begin position="184"/>
        <end position="195"/>
    </location>
</feature>
<feature type="compositionally biased region" description="Basic and acidic residues" evidence="1">
    <location>
        <begin position="226"/>
        <end position="243"/>
    </location>
</feature>
<evidence type="ECO:0000256" key="1">
    <source>
        <dbReference type="SAM" id="MobiDB-lite"/>
    </source>
</evidence>
<comment type="caution">
    <text evidence="2">The sequence shown here is derived from an EMBL/GenBank/DDBJ whole genome shotgun (WGS) entry which is preliminary data.</text>
</comment>
<dbReference type="EMBL" id="NIDF01000003">
    <property type="protein sequence ID" value="TYJ58756.1"/>
    <property type="molecule type" value="Genomic_DNA"/>
</dbReference>
<feature type="region of interest" description="Disordered" evidence="1">
    <location>
        <begin position="1"/>
        <end position="243"/>
    </location>
</feature>
<dbReference type="Proteomes" id="UP000322245">
    <property type="component" value="Unassembled WGS sequence"/>
</dbReference>
<accession>A0A5D3B8R8</accession>
<evidence type="ECO:0000313" key="3">
    <source>
        <dbReference type="Proteomes" id="UP000322245"/>
    </source>
</evidence>
<sequence>MVGDSRARRASNGYPTARASDTSAGNSDRSVRSNPTSAFRSSPSNALAASAEDPPRPSYPSHPEAKYDGAPPRDAQRSSYNSNQAKYDAASPSVSGRGRTQNLPTRSQRPSKTNSRPPSRGSHESDESRHDYYQPSARPRRGDPNIISVEVDEEHEEYDDRRSRLPRARHDEGTERVTMRTHTRTSGGQQQPSRSNDSREAVVGDDDPDPYYVTRSSGRSNLPGRSPRDSRKPSSRKSQWDKY</sequence>
<proteinExistence type="predicted"/>
<feature type="compositionally biased region" description="Basic and acidic residues" evidence="1">
    <location>
        <begin position="158"/>
        <end position="178"/>
    </location>
</feature>
<gene>
    <name evidence="2" type="ORF">B9479_000592</name>
</gene>
<protein>
    <submittedName>
        <fullName evidence="2">Uncharacterized protein</fullName>
    </submittedName>
</protein>
<organism evidence="2 3">
    <name type="scientific">Cryptococcus floricola</name>
    <dbReference type="NCBI Taxonomy" id="2591691"/>
    <lineage>
        <taxon>Eukaryota</taxon>
        <taxon>Fungi</taxon>
        <taxon>Dikarya</taxon>
        <taxon>Basidiomycota</taxon>
        <taxon>Agaricomycotina</taxon>
        <taxon>Tremellomycetes</taxon>
        <taxon>Tremellales</taxon>
        <taxon>Cryptococcaceae</taxon>
        <taxon>Cryptococcus</taxon>
    </lineage>
</organism>
<feature type="compositionally biased region" description="Basic and acidic residues" evidence="1">
    <location>
        <begin position="121"/>
        <end position="132"/>
    </location>
</feature>
<keyword evidence="3" id="KW-1185">Reference proteome</keyword>
<evidence type="ECO:0000313" key="2">
    <source>
        <dbReference type="EMBL" id="TYJ58756.1"/>
    </source>
</evidence>
<name>A0A5D3B8R8_9TREE</name>
<reference evidence="2 3" key="1">
    <citation type="submission" date="2017-05" db="EMBL/GenBank/DDBJ databases">
        <title>The Genome Sequence of Tsuchiyaea wingfieldii DSM 27421.</title>
        <authorList>
            <person name="Cuomo C."/>
            <person name="Passer A."/>
            <person name="Billmyre B."/>
            <person name="Heitman J."/>
        </authorList>
    </citation>
    <scope>NUCLEOTIDE SEQUENCE [LARGE SCALE GENOMIC DNA]</scope>
    <source>
        <strain evidence="2 3">DSM 27421</strain>
    </source>
</reference>
<dbReference type="AlphaFoldDB" id="A0A5D3B8R8"/>
<feature type="compositionally biased region" description="Polar residues" evidence="1">
    <location>
        <begin position="92"/>
        <end position="117"/>
    </location>
</feature>
<feature type="compositionally biased region" description="Polar residues" evidence="1">
    <location>
        <begin position="19"/>
        <end position="47"/>
    </location>
</feature>